<organism evidence="2 3">
    <name type="scientific">Campylobacter concisus</name>
    <dbReference type="NCBI Taxonomy" id="199"/>
    <lineage>
        <taxon>Bacteria</taxon>
        <taxon>Pseudomonadati</taxon>
        <taxon>Campylobacterota</taxon>
        <taxon>Epsilonproteobacteria</taxon>
        <taxon>Campylobacterales</taxon>
        <taxon>Campylobacteraceae</taxon>
        <taxon>Campylobacter</taxon>
    </lineage>
</organism>
<dbReference type="SUPFAM" id="SSF52540">
    <property type="entry name" value="P-loop containing nucleoside triphosphate hydrolases"/>
    <property type="match status" value="1"/>
</dbReference>
<dbReference type="Pfam" id="PF12705">
    <property type="entry name" value="PDDEXK_1"/>
    <property type="match status" value="1"/>
</dbReference>
<evidence type="ECO:0000313" key="2">
    <source>
        <dbReference type="EMBL" id="ALF47013.1"/>
    </source>
</evidence>
<dbReference type="GO" id="GO:0004386">
    <property type="term" value="F:helicase activity"/>
    <property type="evidence" value="ECO:0007669"/>
    <property type="project" value="UniProtKB-KW"/>
</dbReference>
<dbReference type="RefSeq" id="WP_054196098.1">
    <property type="nucleotide sequence ID" value="NZ_CABMKQ010000002.1"/>
</dbReference>
<dbReference type="KEGG" id="ccoc:CCON33237_0304"/>
<keyword evidence="2" id="KW-0378">Hydrolase</keyword>
<dbReference type="InterPro" id="IPR027417">
    <property type="entry name" value="P-loop_NTPase"/>
</dbReference>
<name>A0A0M5ME58_9BACT</name>
<dbReference type="AlphaFoldDB" id="A0A0M5ME58"/>
<evidence type="ECO:0000313" key="3">
    <source>
        <dbReference type="Proteomes" id="UP000066049"/>
    </source>
</evidence>
<dbReference type="EC" id="3.1.11.5" evidence="2"/>
<keyword evidence="2" id="KW-0540">Nuclease</keyword>
<keyword evidence="2" id="KW-0547">Nucleotide-binding</keyword>
<gene>
    <name evidence="2" type="primary">addB</name>
    <name evidence="2" type="ORF">CCON33237_0304</name>
</gene>
<keyword evidence="2" id="KW-0269">Exonuclease</keyword>
<dbReference type="EMBL" id="CP012541">
    <property type="protein sequence ID" value="ALF47013.1"/>
    <property type="molecule type" value="Genomic_DNA"/>
</dbReference>
<dbReference type="GeneID" id="28661971"/>
<feature type="domain" description="PD-(D/E)XK endonuclease-like" evidence="1">
    <location>
        <begin position="559"/>
        <end position="778"/>
    </location>
</feature>
<keyword evidence="2" id="KW-0067">ATP-binding</keyword>
<dbReference type="PATRIC" id="fig|199.248.peg.322"/>
<accession>A0A0M5ME58</accession>
<keyword evidence="2" id="KW-0347">Helicase</keyword>
<dbReference type="InterPro" id="IPR011604">
    <property type="entry name" value="PDDEXK-like_dom_sf"/>
</dbReference>
<reference evidence="3" key="1">
    <citation type="submission" date="2015-08" db="EMBL/GenBank/DDBJ databases">
        <title>Comparative genomics of the Campylobacter concisus group.</title>
        <authorList>
            <person name="Miller W.G."/>
            <person name="Yee E."/>
            <person name="Chapman M.H."/>
            <person name="Huynh S."/>
            <person name="Bono J.L."/>
            <person name="On S.L.W."/>
            <person name="St Leger J."/>
            <person name="Foster G."/>
            <person name="Parker C.T."/>
        </authorList>
    </citation>
    <scope>NUCLEOTIDE SEQUENCE [LARGE SCALE GENOMIC DNA]</scope>
    <source>
        <strain evidence="3">ATCC 33237</strain>
    </source>
</reference>
<dbReference type="Gene3D" id="3.90.320.10">
    <property type="match status" value="1"/>
</dbReference>
<proteinExistence type="predicted"/>
<sequence>MHNLNQLFVFTNSRKIREFNASFNDELIPKSLSIAEFYKKIVYVDGRFEIDSTYALVLMNRACASVKKANSVLKIPTEFFEFLKNNDYLFSFFKELAISKKSIAEIKFNDIYADFEEHLNILEEVLKEYESLLDRENLYDDITLPKIYSINEGYIRSFSEISLHIDGILSEFEWEILEKISKLTTLKIIFQTSVFNTKLINKIKQISAISEIENYKKYELNLKTNELICLENIKKFEPVLEKRFATRSLQCAYAMAKASEFVRDGIKPENIAVILPDESFSEILRLNDSNKIFNYAMGESFKNTKFYEALYYITRAINEEARPVFDQSKCESYEELGFILNTLSVSEELFNKFKSSYFDLYDFAKFKELIDELLMLENEPRCEEKLALELFRIENLCRYFSFSLKQLSEIFLLNISRLSIDDVGGGKISVMGMLESRGMKFDGVVIVDFNDNFIPARSTNEMFLNSKVRQKAGLISYLERENLQRFYYESLINNAKKVAISCVLNEESIPSRFLKNFKTIKDEKFSDEAYLKLFLKGNTSLNLSDDEIILEHDFFTKPLSFSTLNLFLTCPRKYYYAKIAGIKGAKAIATEPGSKQGNSVHKALYEYYTSDFYRQKNIFDLAIFKEILAKQDFSSLELEIWSQKFKEYAEFENERLSAGFRVLECEKDIESDFCDVKIKGIIDRIDASPDGEPFILDYKTGEANANSLQLAFYEALYGSEVKSAYFALKNEPVLISSKKGVDDLKDEIENLKSINNTKINFERKSGACKFCEYAILCRREL</sequence>
<dbReference type="Proteomes" id="UP000066049">
    <property type="component" value="Chromosome"/>
</dbReference>
<protein>
    <submittedName>
        <fullName evidence="2">Exonuclease V, helicase AddB</fullName>
        <ecNumber evidence="2">3.1.11.5</ecNumber>
    </submittedName>
</protein>
<dbReference type="GO" id="GO:0008854">
    <property type="term" value="F:exodeoxyribonuclease V activity"/>
    <property type="evidence" value="ECO:0007669"/>
    <property type="project" value="UniProtKB-EC"/>
</dbReference>
<evidence type="ECO:0000259" key="1">
    <source>
        <dbReference type="Pfam" id="PF12705"/>
    </source>
</evidence>
<dbReference type="InterPro" id="IPR038726">
    <property type="entry name" value="PDDEXK_AddAB-type"/>
</dbReference>